<dbReference type="Proteomes" id="UP001321766">
    <property type="component" value="Chromosome"/>
</dbReference>
<protein>
    <recommendedName>
        <fullName evidence="3">DUF3800 domain-containing protein</fullName>
    </recommendedName>
</protein>
<dbReference type="EMBL" id="AP026798">
    <property type="protein sequence ID" value="BDR52195.1"/>
    <property type="molecule type" value="Genomic_DNA"/>
</dbReference>
<sequence>MEYNLYCDESCYLEHDDSNAMTIGAVIVPKEKRTEICSRIIEIKKKYDISPTNEIKWSKARNKLLPLYLDLVDYFFDDDDISFRVVLIPEKQLLNHEKWKQSHNTWYYKMYFEMLKVIFNPDNSYNVYIDIKDTHSNFRVKQLQDVCNNNIYDFNKNIVRKIQTIRSDEVQIMQLTDILIGAVCRSGRKLSIEHENEAKLKIIERIKKRSGYQLNKTTLYREQKFNLLVWEASI</sequence>
<keyword evidence="2" id="KW-1185">Reference proteome</keyword>
<accession>A0ABM8B5S4</accession>
<evidence type="ECO:0000313" key="1">
    <source>
        <dbReference type="EMBL" id="BDR52195.1"/>
    </source>
</evidence>
<dbReference type="InterPro" id="IPR024524">
    <property type="entry name" value="DUF3800"/>
</dbReference>
<dbReference type="Pfam" id="PF12686">
    <property type="entry name" value="DUF3800"/>
    <property type="match status" value="1"/>
</dbReference>
<proteinExistence type="predicted"/>
<reference evidence="1 2" key="1">
    <citation type="journal article" date="2023" name="Microbiol. Spectr.">
        <title>Symbiosis of Carpenter Bees with Uncharacterized Lactic Acid Bacteria Showing NAD Auxotrophy.</title>
        <authorList>
            <person name="Kawasaki S."/>
            <person name="Ozawa K."/>
            <person name="Mori T."/>
            <person name="Yamamoto A."/>
            <person name="Ito M."/>
            <person name="Ohkuma M."/>
            <person name="Sakamoto M."/>
            <person name="Matsutani M."/>
        </authorList>
    </citation>
    <scope>NUCLEOTIDE SEQUENCE [LARGE SCALE GENOMIC DNA]</scope>
    <source>
        <strain evidence="1 2">Kim37-2</strain>
    </source>
</reference>
<evidence type="ECO:0000313" key="2">
    <source>
        <dbReference type="Proteomes" id="UP001321766"/>
    </source>
</evidence>
<organism evidence="1 2">
    <name type="scientific">Bombiscardovia nodaiensis</name>
    <dbReference type="NCBI Taxonomy" id="2932181"/>
    <lineage>
        <taxon>Bacteria</taxon>
        <taxon>Bacillati</taxon>
        <taxon>Actinomycetota</taxon>
        <taxon>Actinomycetes</taxon>
        <taxon>Bifidobacteriales</taxon>
        <taxon>Bifidobacteriaceae</taxon>
        <taxon>Bombiscardovia</taxon>
    </lineage>
</organism>
<evidence type="ECO:0008006" key="3">
    <source>
        <dbReference type="Google" id="ProtNLM"/>
    </source>
</evidence>
<gene>
    <name evidence="1" type="primary">rlfA</name>
    <name evidence="1" type="ORF">KIM372_01020</name>
</gene>
<name>A0ABM8B5S4_9BIFI</name>